<evidence type="ECO:0000313" key="1">
    <source>
        <dbReference type="EMBL" id="KAF4616375.1"/>
    </source>
</evidence>
<comment type="caution">
    <text evidence="1">The sequence shown here is derived from an EMBL/GenBank/DDBJ whole genome shotgun (WGS) entry which is preliminary data.</text>
</comment>
<protein>
    <submittedName>
        <fullName evidence="1">Uncharacterized protein</fullName>
    </submittedName>
</protein>
<proteinExistence type="predicted"/>
<reference evidence="1 2" key="1">
    <citation type="submission" date="2019-12" db="EMBL/GenBank/DDBJ databases">
        <authorList>
            <person name="Floudas D."/>
            <person name="Bentzer J."/>
            <person name="Ahren D."/>
            <person name="Johansson T."/>
            <person name="Persson P."/>
            <person name="Tunlid A."/>
        </authorList>
    </citation>
    <scope>NUCLEOTIDE SEQUENCE [LARGE SCALE GENOMIC DNA]</scope>
    <source>
        <strain evidence="1 2">CBS 102.39</strain>
    </source>
</reference>
<sequence length="348" mass="38714">MAELLPGVPLQFFRLRFSDQDGPFPFPYIPAKLAFPEIIQDKHTLTTPTAVTKTAASIKDLNIKDQELKQLHLSKVLFRNLVAYADPTRPLPDTDFEYSTLDLTADGKSEASEDALAKAVHSMHLEAAAMQSRTCLANSQNHSQVYIISSMYPIANLAVKQRYNLNLPDGNPLPSSDIPHWRGNVMRADALHIFDVDENPAGLADGILDCGVNKDSNAVLHCKPDWTYTNASLEKIFVNGALRDDEGNGGYNWDLDTREGRLIRQFWGSMVVMGCHFGIWSNGSKVFFAVRLADQRRLVCTPPREWTHPDTVRAVVGLTYAAIDANNWEKNHEINLAEKLAGPETTPA</sequence>
<gene>
    <name evidence="1" type="ORF">D9613_008262</name>
</gene>
<name>A0A8H4QTD8_9AGAR</name>
<dbReference type="EMBL" id="JAACJL010000031">
    <property type="protein sequence ID" value="KAF4616375.1"/>
    <property type="molecule type" value="Genomic_DNA"/>
</dbReference>
<dbReference type="Proteomes" id="UP000521872">
    <property type="component" value="Unassembled WGS sequence"/>
</dbReference>
<accession>A0A8H4QTD8</accession>
<dbReference type="AlphaFoldDB" id="A0A8H4QTD8"/>
<evidence type="ECO:0000313" key="2">
    <source>
        <dbReference type="Proteomes" id="UP000521872"/>
    </source>
</evidence>
<keyword evidence="2" id="KW-1185">Reference proteome</keyword>
<organism evidence="1 2">
    <name type="scientific">Agrocybe pediades</name>
    <dbReference type="NCBI Taxonomy" id="84607"/>
    <lineage>
        <taxon>Eukaryota</taxon>
        <taxon>Fungi</taxon>
        <taxon>Dikarya</taxon>
        <taxon>Basidiomycota</taxon>
        <taxon>Agaricomycotina</taxon>
        <taxon>Agaricomycetes</taxon>
        <taxon>Agaricomycetidae</taxon>
        <taxon>Agaricales</taxon>
        <taxon>Agaricineae</taxon>
        <taxon>Strophariaceae</taxon>
        <taxon>Agrocybe</taxon>
    </lineage>
</organism>